<protein>
    <submittedName>
        <fullName evidence="1">Uncharacterized protein</fullName>
    </submittedName>
</protein>
<gene>
    <name evidence="1" type="ORF">MARIT_2701</name>
</gene>
<reference evidence="1 2" key="1">
    <citation type="submission" date="2016-11" db="EMBL/GenBank/DDBJ databases">
        <authorList>
            <person name="Jaros S."/>
            <person name="Januszkiewicz K."/>
            <person name="Wedrychowicz H."/>
        </authorList>
    </citation>
    <scope>NUCLEOTIDE SEQUENCE [LARGE SCALE GENOMIC DNA]</scope>
    <source>
        <strain evidence="1">NCIMB 2154T</strain>
    </source>
</reference>
<proteinExistence type="predicted"/>
<dbReference type="Proteomes" id="UP000231564">
    <property type="component" value="Chromosome MARIT"/>
</dbReference>
<sequence length="210" mass="24715">MNKIIDRTFIIEWGLPKKYIGDIQDYFGVDESENICSIKIQLLHNVGSKVLKKEPQILAAIPKGIQPFVIKESLFNTNKILNNHCQFLYKDDIIFSYTNSTLDNLINSSLIYKMFSKNVFALFDDKMQLHYIILKDVSKFNFNKIKSSFNNEKVIPLFFKIYTYNQDDDTELINLINEIEISLEKKDIINNEICHLLEEELEFLKEELEL</sequence>
<evidence type="ECO:0000313" key="1">
    <source>
        <dbReference type="EMBL" id="SFZ84337.1"/>
    </source>
</evidence>
<dbReference type="KEGG" id="tmar:MARIT_2701"/>
<dbReference type="GeneID" id="47724161"/>
<evidence type="ECO:0000313" key="2">
    <source>
        <dbReference type="Proteomes" id="UP000231564"/>
    </source>
</evidence>
<dbReference type="EMBL" id="LT634361">
    <property type="protein sequence ID" value="SFZ84337.1"/>
    <property type="molecule type" value="Genomic_DNA"/>
</dbReference>
<dbReference type="OrthoDB" id="1149121at2"/>
<dbReference type="AlphaFoldDB" id="A0A2H1EDD2"/>
<name>A0A2H1EDD2_9FLAO</name>
<keyword evidence="2" id="KW-1185">Reference proteome</keyword>
<accession>A0A2H1EDD2</accession>
<organism evidence="1 2">
    <name type="scientific">Tenacibaculum maritimum NCIMB 2154</name>
    <dbReference type="NCBI Taxonomy" id="1349785"/>
    <lineage>
        <taxon>Bacteria</taxon>
        <taxon>Pseudomonadati</taxon>
        <taxon>Bacteroidota</taxon>
        <taxon>Flavobacteriia</taxon>
        <taxon>Flavobacteriales</taxon>
        <taxon>Flavobacteriaceae</taxon>
        <taxon>Tenacibaculum</taxon>
    </lineage>
</organism>
<dbReference type="RefSeq" id="WP_024742601.1">
    <property type="nucleotide sequence ID" value="NZ_BAUG01000140.1"/>
</dbReference>